<proteinExistence type="predicted"/>
<protein>
    <submittedName>
        <fullName evidence="1">Uncharacterized protein</fullName>
    </submittedName>
</protein>
<sequence>MVKAKATWELDRVIFSPDELKAARALLDLADFRERVLVEVTQLYYERLRLLLERELAPPTDLDAAIAAAIRLREIEGVLRGLTGLEI</sequence>
<evidence type="ECO:0000313" key="1">
    <source>
        <dbReference type="EMBL" id="PRQ05890.1"/>
    </source>
</evidence>
<accession>A0A2S9YL97</accession>
<organism evidence="1 2">
    <name type="scientific">Enhygromyxa salina</name>
    <dbReference type="NCBI Taxonomy" id="215803"/>
    <lineage>
        <taxon>Bacteria</taxon>
        <taxon>Pseudomonadati</taxon>
        <taxon>Myxococcota</taxon>
        <taxon>Polyangia</taxon>
        <taxon>Nannocystales</taxon>
        <taxon>Nannocystaceae</taxon>
        <taxon>Enhygromyxa</taxon>
    </lineage>
</organism>
<evidence type="ECO:0000313" key="2">
    <source>
        <dbReference type="Proteomes" id="UP000237968"/>
    </source>
</evidence>
<keyword evidence="2" id="KW-1185">Reference proteome</keyword>
<comment type="caution">
    <text evidence="1">The sequence shown here is derived from an EMBL/GenBank/DDBJ whole genome shotgun (WGS) entry which is preliminary data.</text>
</comment>
<gene>
    <name evidence="1" type="ORF">ENSA5_00010</name>
</gene>
<dbReference type="EMBL" id="PVNK01000001">
    <property type="protein sequence ID" value="PRQ05890.1"/>
    <property type="molecule type" value="Genomic_DNA"/>
</dbReference>
<dbReference type="Proteomes" id="UP000237968">
    <property type="component" value="Unassembled WGS sequence"/>
</dbReference>
<name>A0A2S9YL97_9BACT</name>
<dbReference type="AlphaFoldDB" id="A0A2S9YL97"/>
<reference evidence="1 2" key="1">
    <citation type="submission" date="2018-03" db="EMBL/GenBank/DDBJ databases">
        <title>Draft Genome Sequences of the Obligatory Marine Myxobacteria Enhygromyxa salina SWB005.</title>
        <authorList>
            <person name="Poehlein A."/>
            <person name="Moghaddam J.A."/>
            <person name="Harms H."/>
            <person name="Alanjari M."/>
            <person name="Koenig G.M."/>
            <person name="Daniel R."/>
            <person name="Schaeberle T.F."/>
        </authorList>
    </citation>
    <scope>NUCLEOTIDE SEQUENCE [LARGE SCALE GENOMIC DNA]</scope>
    <source>
        <strain evidence="1 2">SWB005</strain>
    </source>
</reference>